<gene>
    <name evidence="11" type="ORF">SAMN05421641_101193</name>
</gene>
<dbReference type="GO" id="GO:0006629">
    <property type="term" value="P:lipid metabolic process"/>
    <property type="evidence" value="ECO:0007669"/>
    <property type="project" value="UniProtKB-KW"/>
</dbReference>
<dbReference type="SUPFAM" id="SSF55729">
    <property type="entry name" value="Acyl-CoA N-acyltransferases (Nat)"/>
    <property type="match status" value="1"/>
</dbReference>
<name>A0A1N6N8V9_9RHOB</name>
<comment type="function">
    <text evidence="9">Catalyzes the first step in the biosynthesis of ornithine lipids, which are phosphorus-free membrane lipids. Catalyzes the 3-hydroxyacyl-acyl carrier protein-dependent acylation of ornithine to form lyso-ornithine lipid (LOL).</text>
</comment>
<keyword evidence="2" id="KW-0444">Lipid biosynthesis</keyword>
<proteinExistence type="inferred from homology"/>
<dbReference type="PANTHER" id="PTHR37323">
    <property type="entry name" value="GCN5-RELATED N-ACETYLTRANSFERASE"/>
    <property type="match status" value="1"/>
</dbReference>
<organism evidence="11 12">
    <name type="scientific">Paracoccus thiocyanatus</name>
    <dbReference type="NCBI Taxonomy" id="34006"/>
    <lineage>
        <taxon>Bacteria</taxon>
        <taxon>Pseudomonadati</taxon>
        <taxon>Pseudomonadota</taxon>
        <taxon>Alphaproteobacteria</taxon>
        <taxon>Rhodobacterales</taxon>
        <taxon>Paracoccaceae</taxon>
        <taxon>Paracoccus</taxon>
    </lineage>
</organism>
<evidence type="ECO:0000256" key="6">
    <source>
        <dbReference type="ARBA" id="ARBA00038095"/>
    </source>
</evidence>
<comment type="catalytic activity">
    <reaction evidence="10">
        <text>a (3R)-hydroxyacyl-[ACP] + L-ornithine = a lyso-ornithine lipid + holo-[ACP] + H(+)</text>
        <dbReference type="Rhea" id="RHEA:20633"/>
        <dbReference type="Rhea" id="RHEA-COMP:9685"/>
        <dbReference type="Rhea" id="RHEA-COMP:9945"/>
        <dbReference type="ChEBI" id="CHEBI:15378"/>
        <dbReference type="ChEBI" id="CHEBI:46911"/>
        <dbReference type="ChEBI" id="CHEBI:64479"/>
        <dbReference type="ChEBI" id="CHEBI:78827"/>
        <dbReference type="ChEBI" id="CHEBI:138482"/>
        <dbReference type="EC" id="2.3.2.30"/>
    </reaction>
    <physiologicalReaction direction="left-to-right" evidence="10">
        <dbReference type="Rhea" id="RHEA:20634"/>
    </physiologicalReaction>
</comment>
<evidence type="ECO:0000256" key="7">
    <source>
        <dbReference type="ARBA" id="ARBA00039058"/>
    </source>
</evidence>
<dbReference type="AlphaFoldDB" id="A0A1N6N8V9"/>
<dbReference type="PANTHER" id="PTHR37323:SF1">
    <property type="entry name" value="L-ORNITHINE N(ALPHA)-ACYLTRANSFERASE"/>
    <property type="match status" value="1"/>
</dbReference>
<dbReference type="EC" id="2.3.2.30" evidence="7"/>
<comment type="pathway">
    <text evidence="1">Lipid metabolism.</text>
</comment>
<evidence type="ECO:0000256" key="4">
    <source>
        <dbReference type="ARBA" id="ARBA00023098"/>
    </source>
</evidence>
<evidence type="ECO:0000256" key="9">
    <source>
        <dbReference type="ARBA" id="ARBA00045724"/>
    </source>
</evidence>
<comment type="similarity">
    <text evidence="6">Belongs to the acetyltransferase family. OlsB subfamily.</text>
</comment>
<evidence type="ECO:0000256" key="8">
    <source>
        <dbReference type="ARBA" id="ARBA00039866"/>
    </source>
</evidence>
<dbReference type="Proteomes" id="UP000323956">
    <property type="component" value="Unassembled WGS sequence"/>
</dbReference>
<dbReference type="InterPro" id="IPR016181">
    <property type="entry name" value="Acyl_CoA_acyltransferase"/>
</dbReference>
<evidence type="ECO:0000256" key="3">
    <source>
        <dbReference type="ARBA" id="ARBA00022679"/>
    </source>
</evidence>
<keyword evidence="3 11" id="KW-0808">Transferase</keyword>
<dbReference type="EMBL" id="FTMK01000001">
    <property type="protein sequence ID" value="SIP88520.1"/>
    <property type="molecule type" value="Genomic_DNA"/>
</dbReference>
<evidence type="ECO:0000256" key="5">
    <source>
        <dbReference type="ARBA" id="ARBA00023315"/>
    </source>
</evidence>
<protein>
    <recommendedName>
        <fullName evidence="8">L-ornithine N(alpha)-acyltransferase</fullName>
        <ecNumber evidence="7">2.3.2.30</ecNumber>
    </recommendedName>
</protein>
<evidence type="ECO:0000313" key="11">
    <source>
        <dbReference type="EMBL" id="SIP88520.1"/>
    </source>
</evidence>
<keyword evidence="4" id="KW-0443">Lipid metabolism</keyword>
<evidence type="ECO:0000256" key="1">
    <source>
        <dbReference type="ARBA" id="ARBA00005189"/>
    </source>
</evidence>
<reference evidence="11 12" key="1">
    <citation type="submission" date="2017-01" db="EMBL/GenBank/DDBJ databases">
        <authorList>
            <person name="Varghese N."/>
            <person name="Submissions S."/>
        </authorList>
    </citation>
    <scope>NUCLEOTIDE SEQUENCE [LARGE SCALE GENOMIC DNA]</scope>
    <source>
        <strain evidence="11 12">ATCC 700171</strain>
    </source>
</reference>
<evidence type="ECO:0000256" key="10">
    <source>
        <dbReference type="ARBA" id="ARBA00047785"/>
    </source>
</evidence>
<evidence type="ECO:0000256" key="2">
    <source>
        <dbReference type="ARBA" id="ARBA00022516"/>
    </source>
</evidence>
<sequence>MGAGKSNGADSRIGQNAMMSLSKGRYRLGFAESAAEIREAQALRWLCFPARDGSAGAQPLDRDDYDDRCRHVLIRETAGGRLVGCFRMLTLSGGAQIGDSYSARHYDLSRLNGFSGRMAEIGRFCIRPGWHDPDILRLAWGALARHVDDQRIEMLFGCSSFAGTDTSGYEDAFAMLRERHLAPRRWLPRVKAPQVFRFARALRLRKPDPRRAMAAMPPLLRSYLAMGGWVSDHAVVDRQLDTLHVFTALEIAAIPPERAKLLRAAGG</sequence>
<dbReference type="Pfam" id="PF13444">
    <property type="entry name" value="Acetyltransf_5"/>
    <property type="match status" value="1"/>
</dbReference>
<accession>A0A1N6N8V9</accession>
<dbReference type="InterPro" id="IPR052351">
    <property type="entry name" value="Ornithine_N-alpha-AT"/>
</dbReference>
<evidence type="ECO:0000313" key="12">
    <source>
        <dbReference type="Proteomes" id="UP000323956"/>
    </source>
</evidence>
<keyword evidence="5 11" id="KW-0012">Acyltransferase</keyword>
<dbReference type="GO" id="GO:0043810">
    <property type="term" value="F:ornithine-acyl [acyl carrier protein] N-acyltransferase activity"/>
    <property type="evidence" value="ECO:0007669"/>
    <property type="project" value="UniProtKB-EC"/>
</dbReference>
<dbReference type="Gene3D" id="3.40.630.30">
    <property type="match status" value="1"/>
</dbReference>